<organism evidence="1 2">
    <name type="scientific">Vagococcus hydrophili</name>
    <dbReference type="NCBI Taxonomy" id="2714947"/>
    <lineage>
        <taxon>Bacteria</taxon>
        <taxon>Bacillati</taxon>
        <taxon>Bacillota</taxon>
        <taxon>Bacilli</taxon>
        <taxon>Lactobacillales</taxon>
        <taxon>Enterococcaceae</taxon>
        <taxon>Vagococcus</taxon>
    </lineage>
</organism>
<dbReference type="Proteomes" id="UP000501747">
    <property type="component" value="Chromosome"/>
</dbReference>
<name>A0A6G8AQZ7_9ENTE</name>
<accession>A0A6G8AQZ7</accession>
<sequence length="258" mass="30312">MSLLEQKKNHYVELLHGEEIALADISENFKDCWLYDGSVKINHRTIGLFNIESSAHKYKSLILSSEMEPVVTKLRTGELIGKYREANNYNYLIHKKVMEEVFEQSIYKFPEIEPDFLFVPLEGPSKGNVNYINFTMLNDVRAISNHESVLSFYNHLEIIIPQRIQSLEKHLDRAFEYYTVITYFSDSYKVDKESLSFVTHWEGAYPRIKKELAGKAVQRTSRNNYQRLVTKYQTKKLFPSAEDMIVIANFFLMYKSVF</sequence>
<evidence type="ECO:0000313" key="2">
    <source>
        <dbReference type="Proteomes" id="UP000501747"/>
    </source>
</evidence>
<dbReference type="KEGG" id="vhy:G7082_02110"/>
<dbReference type="EMBL" id="CP049887">
    <property type="protein sequence ID" value="QIL47410.1"/>
    <property type="molecule type" value="Genomic_DNA"/>
</dbReference>
<keyword evidence="2" id="KW-1185">Reference proteome</keyword>
<dbReference type="RefSeq" id="WP_166033520.1">
    <property type="nucleotide sequence ID" value="NZ_CP049887.1"/>
</dbReference>
<gene>
    <name evidence="1" type="ORF">G7082_02110</name>
</gene>
<proteinExistence type="predicted"/>
<evidence type="ECO:0000313" key="1">
    <source>
        <dbReference type="EMBL" id="QIL47410.1"/>
    </source>
</evidence>
<protein>
    <submittedName>
        <fullName evidence="1">Uncharacterized protein</fullName>
    </submittedName>
</protein>
<reference evidence="1 2" key="1">
    <citation type="submission" date="2020-03" db="EMBL/GenBank/DDBJ databases">
        <title>Vagococcus sp. nov., isolated from beetles.</title>
        <authorList>
            <person name="Hyun D.-W."/>
            <person name="Bae J.-W."/>
        </authorList>
    </citation>
    <scope>NUCLEOTIDE SEQUENCE [LARGE SCALE GENOMIC DNA]</scope>
    <source>
        <strain evidence="1 2">HDW17B</strain>
    </source>
</reference>
<dbReference type="AlphaFoldDB" id="A0A6G8AQZ7"/>